<organism evidence="1 2">
    <name type="scientific">Vaccinium darrowii</name>
    <dbReference type="NCBI Taxonomy" id="229202"/>
    <lineage>
        <taxon>Eukaryota</taxon>
        <taxon>Viridiplantae</taxon>
        <taxon>Streptophyta</taxon>
        <taxon>Embryophyta</taxon>
        <taxon>Tracheophyta</taxon>
        <taxon>Spermatophyta</taxon>
        <taxon>Magnoliopsida</taxon>
        <taxon>eudicotyledons</taxon>
        <taxon>Gunneridae</taxon>
        <taxon>Pentapetalae</taxon>
        <taxon>asterids</taxon>
        <taxon>Ericales</taxon>
        <taxon>Ericaceae</taxon>
        <taxon>Vaccinioideae</taxon>
        <taxon>Vaccinieae</taxon>
        <taxon>Vaccinium</taxon>
    </lineage>
</organism>
<dbReference type="EMBL" id="CM037159">
    <property type="protein sequence ID" value="KAH7866564.1"/>
    <property type="molecule type" value="Genomic_DNA"/>
</dbReference>
<evidence type="ECO:0000313" key="1">
    <source>
        <dbReference type="EMBL" id="KAH7866564.1"/>
    </source>
</evidence>
<dbReference type="Proteomes" id="UP000828048">
    <property type="component" value="Chromosome 9"/>
</dbReference>
<proteinExistence type="predicted"/>
<comment type="caution">
    <text evidence="1">The sequence shown here is derived from an EMBL/GenBank/DDBJ whole genome shotgun (WGS) entry which is preliminary data.</text>
</comment>
<evidence type="ECO:0000313" key="2">
    <source>
        <dbReference type="Proteomes" id="UP000828048"/>
    </source>
</evidence>
<name>A0ACB7ZM27_9ERIC</name>
<protein>
    <submittedName>
        <fullName evidence="1">Uncharacterized protein</fullName>
    </submittedName>
</protein>
<sequence length="94" mass="10102">MATQEQPFGEAAHGYSGAAIWGSSPSIDITRNLVYIGTGNLYNAPPEVLAFQAKQNNQTTKPGQPDQCIGLDVNVDSMMAFDLDSGKTLGNWRI</sequence>
<gene>
    <name evidence="1" type="ORF">Vadar_022017</name>
</gene>
<reference evidence="1 2" key="1">
    <citation type="journal article" date="2021" name="Hortic Res">
        <title>High-quality reference genome and annotation aids understanding of berry development for evergreen blueberry (Vaccinium darrowii).</title>
        <authorList>
            <person name="Yu J."/>
            <person name="Hulse-Kemp A.M."/>
            <person name="Babiker E."/>
            <person name="Staton M."/>
        </authorList>
    </citation>
    <scope>NUCLEOTIDE SEQUENCE [LARGE SCALE GENOMIC DNA]</scope>
    <source>
        <strain evidence="2">cv. NJ 8807/NJ 8810</strain>
        <tissue evidence="1">Young leaf</tissue>
    </source>
</reference>
<accession>A0ACB7ZM27</accession>
<keyword evidence="2" id="KW-1185">Reference proteome</keyword>